<evidence type="ECO:0000256" key="1">
    <source>
        <dbReference type="ARBA" id="ARBA00004241"/>
    </source>
</evidence>
<dbReference type="Proteomes" id="UP001549037">
    <property type="component" value="Unassembled WGS sequence"/>
</dbReference>
<keyword evidence="4" id="KW-1185">Reference proteome</keyword>
<reference evidence="3 4" key="1">
    <citation type="submission" date="2024-06" db="EMBL/GenBank/DDBJ databases">
        <title>Genomic Encyclopedia of Type Strains, Phase IV (KMG-IV): sequencing the most valuable type-strain genomes for metagenomic binning, comparative biology and taxonomic classification.</title>
        <authorList>
            <person name="Goeker M."/>
        </authorList>
    </citation>
    <scope>NUCLEOTIDE SEQUENCE [LARGE SCALE GENOMIC DNA]</scope>
    <source>
        <strain evidence="3 4">DSM 28302</strain>
    </source>
</reference>
<gene>
    <name evidence="3" type="ORF">ABID28_001292</name>
</gene>
<dbReference type="InterPro" id="IPR012902">
    <property type="entry name" value="N_methyl_site"/>
</dbReference>
<name>A0ABV2JIR1_9STRE</name>
<evidence type="ECO:0000313" key="4">
    <source>
        <dbReference type="Proteomes" id="UP001549037"/>
    </source>
</evidence>
<dbReference type="InterPro" id="IPR016977">
    <property type="entry name" value="ComGF"/>
</dbReference>
<dbReference type="RefSeq" id="WP_354369162.1">
    <property type="nucleotide sequence ID" value="NZ_JBEPLN010000021.1"/>
</dbReference>
<proteinExistence type="predicted"/>
<keyword evidence="2" id="KW-0178">Competence</keyword>
<dbReference type="PIRSF" id="PIRSF031611">
    <property type="entry name" value="Competence_ComGF"/>
    <property type="match status" value="1"/>
</dbReference>
<dbReference type="EMBL" id="JBEPLN010000021">
    <property type="protein sequence ID" value="MET3634646.1"/>
    <property type="molecule type" value="Genomic_DNA"/>
</dbReference>
<dbReference type="NCBIfam" id="NF041002">
    <property type="entry name" value="pilin_ComGF"/>
    <property type="match status" value="1"/>
</dbReference>
<evidence type="ECO:0000313" key="3">
    <source>
        <dbReference type="EMBL" id="MET3634646.1"/>
    </source>
</evidence>
<sequence length="151" mass="17153">MVKKFGAWSNIRLRGFTLIECLLALLVISGSVLLFQSMSQVLSHEVAVLSQSPREEWLLFSEQLRYELEGAQLIKVEGNKLYVRKAGKDIAFGQSRSDDFRKTASDGRGYQPMLYGLSSSHIQQSGQLVTISVVFHHQMERTFTYVFEKTS</sequence>
<accession>A0ABV2JIR1</accession>
<evidence type="ECO:0000256" key="2">
    <source>
        <dbReference type="ARBA" id="ARBA00023287"/>
    </source>
</evidence>
<dbReference type="NCBIfam" id="TIGR02532">
    <property type="entry name" value="IV_pilin_GFxxxE"/>
    <property type="match status" value="1"/>
</dbReference>
<protein>
    <submittedName>
        <fullName evidence="3">Competence protein ComGF</fullName>
    </submittedName>
</protein>
<dbReference type="Pfam" id="PF15980">
    <property type="entry name" value="ComGF"/>
    <property type="match status" value="1"/>
</dbReference>
<comment type="subcellular location">
    <subcellularLocation>
        <location evidence="1">Cell surface</location>
    </subcellularLocation>
</comment>
<comment type="caution">
    <text evidence="3">The sequence shown here is derived from an EMBL/GenBank/DDBJ whole genome shotgun (WGS) entry which is preliminary data.</text>
</comment>
<organism evidence="3 4">
    <name type="scientific">Streptococcus porcorum</name>
    <dbReference type="NCBI Taxonomy" id="701526"/>
    <lineage>
        <taxon>Bacteria</taxon>
        <taxon>Bacillati</taxon>
        <taxon>Bacillota</taxon>
        <taxon>Bacilli</taxon>
        <taxon>Lactobacillales</taxon>
        <taxon>Streptococcaceae</taxon>
        <taxon>Streptococcus</taxon>
    </lineage>
</organism>